<feature type="region of interest" description="Disordered" evidence="1">
    <location>
        <begin position="1"/>
        <end position="154"/>
    </location>
</feature>
<dbReference type="AlphaFoldDB" id="A0A9P4HTU6"/>
<accession>A0A9P4HTU6</accession>
<dbReference type="Proteomes" id="UP000799776">
    <property type="component" value="Unassembled WGS sequence"/>
</dbReference>
<proteinExistence type="predicted"/>
<gene>
    <name evidence="2" type="ORF">K490DRAFT_57657</name>
</gene>
<reference evidence="2" key="1">
    <citation type="journal article" date="2020" name="Stud. Mycol.">
        <title>101 Dothideomycetes genomes: a test case for predicting lifestyles and emergence of pathogens.</title>
        <authorList>
            <person name="Haridas S."/>
            <person name="Albert R."/>
            <person name="Binder M."/>
            <person name="Bloem J."/>
            <person name="Labutti K."/>
            <person name="Salamov A."/>
            <person name="Andreopoulos B."/>
            <person name="Baker S."/>
            <person name="Barry K."/>
            <person name="Bills G."/>
            <person name="Bluhm B."/>
            <person name="Cannon C."/>
            <person name="Castanera R."/>
            <person name="Culley D."/>
            <person name="Daum C."/>
            <person name="Ezra D."/>
            <person name="Gonzalez J."/>
            <person name="Henrissat B."/>
            <person name="Kuo A."/>
            <person name="Liang C."/>
            <person name="Lipzen A."/>
            <person name="Lutzoni F."/>
            <person name="Magnuson J."/>
            <person name="Mondo S."/>
            <person name="Nolan M."/>
            <person name="Ohm R."/>
            <person name="Pangilinan J."/>
            <person name="Park H.-J."/>
            <person name="Ramirez L."/>
            <person name="Alfaro M."/>
            <person name="Sun H."/>
            <person name="Tritt A."/>
            <person name="Yoshinaga Y."/>
            <person name="Zwiers L.-H."/>
            <person name="Turgeon B."/>
            <person name="Goodwin S."/>
            <person name="Spatafora J."/>
            <person name="Crous P."/>
            <person name="Grigoriev I."/>
        </authorList>
    </citation>
    <scope>NUCLEOTIDE SEQUENCE</scope>
    <source>
        <strain evidence="2">CBS 121410</strain>
    </source>
</reference>
<feature type="compositionally biased region" description="Basic and acidic residues" evidence="1">
    <location>
        <begin position="181"/>
        <end position="192"/>
    </location>
</feature>
<feature type="compositionally biased region" description="Basic and acidic residues" evidence="1">
    <location>
        <begin position="356"/>
        <end position="370"/>
    </location>
</feature>
<sequence length="726" mass="78331">MQDHNPSFGAGIDASPPSNGHYKHPKQAENKTVSSIGSNSGGGKSTGGGQGSEDSEADSAEEADGDEDEPERMAASRVYGMGKGKRPSIRVDQTCLSEADDHDAGPTSERLSALELDTPSKKRSYSNASIKSVLHSEAGSDEMQNLSEDYPRKKLSRKLSNANDGLLAYNGLRKQSIGSEEGLKESPEHAIEDSDDEDAYKAVDLIPDDEEENEEDVAMLERNFLKEAYERASDNDSDDEGPDVSLLLDDAGFFDELMPIHGGMPPPSPVPQFAMSDDTSMPPSTSTRRVRFDDEVKEMSDQSSDTSSEDLNNFFPDLFHKESQIASGFHPNSFLDDGGLYEGSTASDSEISYWDVQERGTEWHDVHTESESGSDSSDGEAGSSGYETDEGDTTDEELPPPTTIHMPARVHRDSTSSESTATATPKPFPRSRPKSRVLSKSSGKSAAKPKGPKKGYFTLDPRRAVAVLDVTGKRMCLIPARVPDKDSSAWPASTASSTANNSPRSSFQMLEGGDSDFSESNQPSFADVMLSGMFGVAGGLNYPVGPPEAFYPWVDFDSNGNMVQDDDFEDDEGDDGEGDRYEAMLDIKDILDFGNDSENSGDDDTDYPPAAASPSAAEPGSTPAKQSNFAAHHETGDKLLEHFDRPGVLTSFRRNQTRYRDLARLPDDPELRASTSRPVRTGGSADTIITPLRKRKSSTAAGSPLAPRAGIRRPGPLAGGFSARRH</sequence>
<feature type="compositionally biased region" description="Low complexity" evidence="1">
    <location>
        <begin position="416"/>
        <end position="425"/>
    </location>
</feature>
<keyword evidence="3" id="KW-1185">Reference proteome</keyword>
<feature type="region of interest" description="Disordered" evidence="1">
    <location>
        <begin position="664"/>
        <end position="726"/>
    </location>
</feature>
<feature type="compositionally biased region" description="Acidic residues" evidence="1">
    <location>
        <begin position="53"/>
        <end position="70"/>
    </location>
</feature>
<feature type="region of interest" description="Disordered" evidence="1">
    <location>
        <begin position="175"/>
        <end position="199"/>
    </location>
</feature>
<dbReference type="EMBL" id="ML978723">
    <property type="protein sequence ID" value="KAF2086752.1"/>
    <property type="molecule type" value="Genomic_DNA"/>
</dbReference>
<protein>
    <submittedName>
        <fullName evidence="2">Uncharacterized protein</fullName>
    </submittedName>
</protein>
<evidence type="ECO:0000313" key="2">
    <source>
        <dbReference type="EMBL" id="KAF2086752.1"/>
    </source>
</evidence>
<feature type="region of interest" description="Disordered" evidence="1">
    <location>
        <begin position="592"/>
        <end position="633"/>
    </location>
</feature>
<evidence type="ECO:0000313" key="3">
    <source>
        <dbReference type="Proteomes" id="UP000799776"/>
    </source>
</evidence>
<feature type="region of interest" description="Disordered" evidence="1">
    <location>
        <begin position="257"/>
        <end position="315"/>
    </location>
</feature>
<feature type="compositionally biased region" description="Low complexity" evidence="1">
    <location>
        <begin position="608"/>
        <end position="624"/>
    </location>
</feature>
<feature type="compositionally biased region" description="Polar residues" evidence="1">
    <location>
        <begin position="301"/>
        <end position="311"/>
    </location>
</feature>
<feature type="region of interest" description="Disordered" evidence="1">
    <location>
        <begin position="482"/>
        <end position="521"/>
    </location>
</feature>
<dbReference type="OrthoDB" id="5399183at2759"/>
<feature type="compositionally biased region" description="Low complexity" evidence="1">
    <location>
        <begin position="439"/>
        <end position="449"/>
    </location>
</feature>
<comment type="caution">
    <text evidence="2">The sequence shown here is derived from an EMBL/GenBank/DDBJ whole genome shotgun (WGS) entry which is preliminary data.</text>
</comment>
<name>A0A9P4HTU6_9PEZI</name>
<feature type="compositionally biased region" description="Gly residues" evidence="1">
    <location>
        <begin position="39"/>
        <end position="51"/>
    </location>
</feature>
<organism evidence="2 3">
    <name type="scientific">Saccharata proteae CBS 121410</name>
    <dbReference type="NCBI Taxonomy" id="1314787"/>
    <lineage>
        <taxon>Eukaryota</taxon>
        <taxon>Fungi</taxon>
        <taxon>Dikarya</taxon>
        <taxon>Ascomycota</taxon>
        <taxon>Pezizomycotina</taxon>
        <taxon>Dothideomycetes</taxon>
        <taxon>Dothideomycetes incertae sedis</taxon>
        <taxon>Botryosphaeriales</taxon>
        <taxon>Saccharataceae</taxon>
        <taxon>Saccharata</taxon>
    </lineage>
</organism>
<feature type="compositionally biased region" description="Low complexity" evidence="1">
    <location>
        <begin position="488"/>
        <end position="506"/>
    </location>
</feature>
<feature type="region of interest" description="Disordered" evidence="1">
    <location>
        <begin position="351"/>
        <end position="459"/>
    </location>
</feature>
<feature type="compositionally biased region" description="Low complexity" evidence="1">
    <location>
        <begin position="371"/>
        <end position="386"/>
    </location>
</feature>
<feature type="compositionally biased region" description="Acidic residues" evidence="1">
    <location>
        <begin position="387"/>
        <end position="398"/>
    </location>
</feature>
<feature type="compositionally biased region" description="Low complexity" evidence="1">
    <location>
        <begin position="275"/>
        <end position="287"/>
    </location>
</feature>
<feature type="compositionally biased region" description="Basic and acidic residues" evidence="1">
    <location>
        <begin position="290"/>
        <end position="300"/>
    </location>
</feature>
<evidence type="ECO:0000256" key="1">
    <source>
        <dbReference type="SAM" id="MobiDB-lite"/>
    </source>
</evidence>